<proteinExistence type="predicted"/>
<dbReference type="InterPro" id="IPR029033">
    <property type="entry name" value="His_PPase_superfam"/>
</dbReference>
<keyword evidence="2" id="KW-1185">Reference proteome</keyword>
<dbReference type="SUPFAM" id="SSF53254">
    <property type="entry name" value="Phosphoglycerate mutase-like"/>
    <property type="match status" value="1"/>
</dbReference>
<evidence type="ECO:0000313" key="1">
    <source>
        <dbReference type="EMBL" id="CAI8012016.1"/>
    </source>
</evidence>
<protein>
    <recommendedName>
        <fullName evidence="3">Phosphoglycerate mutase</fullName>
    </recommendedName>
</protein>
<sequence length="88" mass="9614">MPGGESLLDVLERARPVFDELVADPAEGTGLIVTHNFVVKMLVVYALAMPNHAWRRIDTGLAGVTTFRIADGVPAVERLNDRHHLNGL</sequence>
<accession>A0AA35RK07</accession>
<dbReference type="Gene3D" id="3.40.50.1240">
    <property type="entry name" value="Phosphoglycerate mutase-like"/>
    <property type="match status" value="1"/>
</dbReference>
<name>A0AA35RK07_GEOBA</name>
<dbReference type="Pfam" id="PF00300">
    <property type="entry name" value="His_Phos_1"/>
    <property type="match status" value="1"/>
</dbReference>
<evidence type="ECO:0008006" key="3">
    <source>
        <dbReference type="Google" id="ProtNLM"/>
    </source>
</evidence>
<reference evidence="1" key="1">
    <citation type="submission" date="2023-03" db="EMBL/GenBank/DDBJ databases">
        <authorList>
            <person name="Steffen K."/>
            <person name="Cardenas P."/>
        </authorList>
    </citation>
    <scope>NUCLEOTIDE SEQUENCE</scope>
</reference>
<organism evidence="1 2">
    <name type="scientific">Geodia barretti</name>
    <name type="common">Barrett's horny sponge</name>
    <dbReference type="NCBI Taxonomy" id="519541"/>
    <lineage>
        <taxon>Eukaryota</taxon>
        <taxon>Metazoa</taxon>
        <taxon>Porifera</taxon>
        <taxon>Demospongiae</taxon>
        <taxon>Heteroscleromorpha</taxon>
        <taxon>Tetractinellida</taxon>
        <taxon>Astrophorina</taxon>
        <taxon>Geodiidae</taxon>
        <taxon>Geodia</taxon>
    </lineage>
</organism>
<dbReference type="InterPro" id="IPR013078">
    <property type="entry name" value="His_Pase_superF_clade-1"/>
</dbReference>
<dbReference type="AlphaFoldDB" id="A0AA35RK07"/>
<gene>
    <name evidence="1" type="ORF">GBAR_LOCUS7723</name>
</gene>
<dbReference type="Proteomes" id="UP001174909">
    <property type="component" value="Unassembled WGS sequence"/>
</dbReference>
<evidence type="ECO:0000313" key="2">
    <source>
        <dbReference type="Proteomes" id="UP001174909"/>
    </source>
</evidence>
<dbReference type="EMBL" id="CASHTH010001141">
    <property type="protein sequence ID" value="CAI8012016.1"/>
    <property type="molecule type" value="Genomic_DNA"/>
</dbReference>
<comment type="caution">
    <text evidence="1">The sequence shown here is derived from an EMBL/GenBank/DDBJ whole genome shotgun (WGS) entry which is preliminary data.</text>
</comment>